<keyword evidence="3" id="KW-1185">Reference proteome</keyword>
<reference evidence="2 3" key="1">
    <citation type="submission" date="2024-05" db="EMBL/GenBank/DDBJ databases">
        <authorList>
            <person name="Zhao H."/>
            <person name="Xu Y."/>
            <person name="Lin S."/>
            <person name="Spain J.C."/>
            <person name="Zhou N.-Y."/>
        </authorList>
    </citation>
    <scope>NUCLEOTIDE SEQUENCE [LARGE SCALE GENOMIC DNA]</scope>
    <source>
        <strain evidence="2 3">NEAU-NG30</strain>
    </source>
</reference>
<organism evidence="2 3">
    <name type="scientific">Amycolatopsis melonis</name>
    <dbReference type="NCBI Taxonomy" id="3156488"/>
    <lineage>
        <taxon>Bacteria</taxon>
        <taxon>Bacillati</taxon>
        <taxon>Actinomycetota</taxon>
        <taxon>Actinomycetes</taxon>
        <taxon>Pseudonocardiales</taxon>
        <taxon>Pseudonocardiaceae</taxon>
        <taxon>Amycolatopsis</taxon>
    </lineage>
</organism>
<evidence type="ECO:0000256" key="1">
    <source>
        <dbReference type="SAM" id="Phobius"/>
    </source>
</evidence>
<evidence type="ECO:0000313" key="2">
    <source>
        <dbReference type="EMBL" id="MEQ0560727.1"/>
    </source>
</evidence>
<gene>
    <name evidence="2" type="ORF">ABJI51_16700</name>
</gene>
<accession>A0ABV0LEK7</accession>
<protein>
    <submittedName>
        <fullName evidence="2">Uncharacterized protein</fullName>
    </submittedName>
</protein>
<keyword evidence="1" id="KW-0472">Membrane</keyword>
<dbReference type="EMBL" id="JBDZYD010000005">
    <property type="protein sequence ID" value="MEQ0560727.1"/>
    <property type="molecule type" value="Genomic_DNA"/>
</dbReference>
<proteinExistence type="predicted"/>
<dbReference type="Proteomes" id="UP001440984">
    <property type="component" value="Unassembled WGS sequence"/>
</dbReference>
<dbReference type="RefSeq" id="WP_348951771.1">
    <property type="nucleotide sequence ID" value="NZ_JBDZYD010000005.1"/>
</dbReference>
<evidence type="ECO:0000313" key="3">
    <source>
        <dbReference type="Proteomes" id="UP001440984"/>
    </source>
</evidence>
<name>A0ABV0LEK7_9PSEU</name>
<comment type="caution">
    <text evidence="2">The sequence shown here is derived from an EMBL/GenBank/DDBJ whole genome shotgun (WGS) entry which is preliminary data.</text>
</comment>
<feature type="transmembrane region" description="Helical" evidence="1">
    <location>
        <begin position="34"/>
        <end position="57"/>
    </location>
</feature>
<sequence>MTAGRHIAATPPAPDAGTTLASPICVFVIKALRVVVVGGLVIGAAVTGVLVLAHMFIDQVTR</sequence>
<keyword evidence="1" id="KW-1133">Transmembrane helix</keyword>
<keyword evidence="1" id="KW-0812">Transmembrane</keyword>